<accession>A0A9D1EWK7</accession>
<feature type="non-terminal residue" evidence="1">
    <location>
        <position position="1"/>
    </location>
</feature>
<evidence type="ECO:0000313" key="1">
    <source>
        <dbReference type="EMBL" id="HIS35004.1"/>
    </source>
</evidence>
<protein>
    <submittedName>
        <fullName evidence="1">Uncharacterized protein</fullName>
    </submittedName>
</protein>
<evidence type="ECO:0000313" key="2">
    <source>
        <dbReference type="Proteomes" id="UP000823928"/>
    </source>
</evidence>
<reference evidence="1" key="1">
    <citation type="submission" date="2020-10" db="EMBL/GenBank/DDBJ databases">
        <authorList>
            <person name="Gilroy R."/>
        </authorList>
    </citation>
    <scope>NUCLEOTIDE SEQUENCE</scope>
    <source>
        <strain evidence="1">6276</strain>
    </source>
</reference>
<dbReference type="AlphaFoldDB" id="A0A9D1EWK7"/>
<proteinExistence type="predicted"/>
<sequence>ISLKNSDKENVWCYYNVQLITEDEYYSFSTPEQIQEYLKAKIDETGFIKFSQTISNATQFDEVVKS</sequence>
<gene>
    <name evidence="1" type="ORF">IAC10_00025</name>
</gene>
<dbReference type="EMBL" id="DVIU01000002">
    <property type="protein sequence ID" value="HIS35004.1"/>
    <property type="molecule type" value="Genomic_DNA"/>
</dbReference>
<comment type="caution">
    <text evidence="1">The sequence shown here is derived from an EMBL/GenBank/DDBJ whole genome shotgun (WGS) entry which is preliminary data.</text>
</comment>
<organism evidence="1 2">
    <name type="scientific">Candidatus Scatousia excrementigallinarum</name>
    <dbReference type="NCBI Taxonomy" id="2840935"/>
    <lineage>
        <taxon>Bacteria</taxon>
        <taxon>Candidatus Scatousia</taxon>
    </lineage>
</organism>
<reference evidence="1" key="2">
    <citation type="journal article" date="2021" name="PeerJ">
        <title>Extensive microbial diversity within the chicken gut microbiome revealed by metagenomics and culture.</title>
        <authorList>
            <person name="Gilroy R."/>
            <person name="Ravi A."/>
            <person name="Getino M."/>
            <person name="Pursley I."/>
            <person name="Horton D.L."/>
            <person name="Alikhan N.F."/>
            <person name="Baker D."/>
            <person name="Gharbi K."/>
            <person name="Hall N."/>
            <person name="Watson M."/>
            <person name="Adriaenssens E.M."/>
            <person name="Foster-Nyarko E."/>
            <person name="Jarju S."/>
            <person name="Secka A."/>
            <person name="Antonio M."/>
            <person name="Oren A."/>
            <person name="Chaudhuri R.R."/>
            <person name="La Ragione R."/>
            <person name="Hildebrand F."/>
            <person name="Pallen M.J."/>
        </authorList>
    </citation>
    <scope>NUCLEOTIDE SEQUENCE</scope>
    <source>
        <strain evidence="1">6276</strain>
    </source>
</reference>
<name>A0A9D1EWK7_9BACT</name>
<dbReference type="Proteomes" id="UP000823928">
    <property type="component" value="Unassembled WGS sequence"/>
</dbReference>